<protein>
    <recommendedName>
        <fullName evidence="4">Shisa N-terminal domain-containing protein</fullName>
    </recommendedName>
</protein>
<feature type="compositionally biased region" description="Basic and acidic residues" evidence="1">
    <location>
        <begin position="265"/>
        <end position="275"/>
    </location>
</feature>
<keyword evidence="2" id="KW-1133">Transmembrane helix</keyword>
<gene>
    <name evidence="5" type="ORF">KIL84_014774</name>
</gene>
<name>A0A9D3XQC3_9SAUR</name>
<feature type="chain" id="PRO_5038876623" description="Shisa N-terminal domain-containing protein" evidence="3">
    <location>
        <begin position="26"/>
        <end position="275"/>
    </location>
</feature>
<evidence type="ECO:0000313" key="6">
    <source>
        <dbReference type="Proteomes" id="UP000827986"/>
    </source>
</evidence>
<evidence type="ECO:0000256" key="1">
    <source>
        <dbReference type="SAM" id="MobiDB-lite"/>
    </source>
</evidence>
<keyword evidence="2" id="KW-0472">Membrane</keyword>
<sequence length="275" mass="29841">MLHRLLLGGLLCTTLPTSFLSTASAHNLHLCEGYPSPDGRYHSGFYCPRLTDPPAHRYCCRHGDHALKSCCPQLDFESLRRVNLSNVPTPARLRNPLPLLAVGLYGLLVLTLMTLDFLHFCRLNQRRVYSLLSSSRLGKRLASSFPHRCPRSGPARGGTQRQELPTARPGARRDPAAGAAHGPARREEGPSGRSCPRPGPARGGTQRQELPTARPGARRDPAAGAAHGPARREEGPSGRSCPRPGPARGGTQRQELAVTMARPIQDSKCEEQAPQ</sequence>
<evidence type="ECO:0000256" key="3">
    <source>
        <dbReference type="SAM" id="SignalP"/>
    </source>
</evidence>
<evidence type="ECO:0000259" key="4">
    <source>
        <dbReference type="Pfam" id="PF13908"/>
    </source>
</evidence>
<dbReference type="AlphaFoldDB" id="A0A9D3XQC3"/>
<proteinExistence type="predicted"/>
<evidence type="ECO:0000313" key="5">
    <source>
        <dbReference type="EMBL" id="KAH1184158.1"/>
    </source>
</evidence>
<reference evidence="5" key="1">
    <citation type="submission" date="2021-09" db="EMBL/GenBank/DDBJ databases">
        <title>The genome of Mauremys mutica provides insights into the evolution of semi-aquatic lifestyle.</title>
        <authorList>
            <person name="Gong S."/>
            <person name="Gao Y."/>
        </authorList>
    </citation>
    <scope>NUCLEOTIDE SEQUENCE</scope>
    <source>
        <strain evidence="5">MM-2020</strain>
        <tissue evidence="5">Muscle</tissue>
    </source>
</reference>
<keyword evidence="6" id="KW-1185">Reference proteome</keyword>
<keyword evidence="2" id="KW-0812">Transmembrane</keyword>
<feature type="domain" description="Shisa N-terminal" evidence="4">
    <location>
        <begin position="31"/>
        <end position="73"/>
    </location>
</feature>
<organism evidence="5 6">
    <name type="scientific">Mauremys mutica</name>
    <name type="common">yellowpond turtle</name>
    <dbReference type="NCBI Taxonomy" id="74926"/>
    <lineage>
        <taxon>Eukaryota</taxon>
        <taxon>Metazoa</taxon>
        <taxon>Chordata</taxon>
        <taxon>Craniata</taxon>
        <taxon>Vertebrata</taxon>
        <taxon>Euteleostomi</taxon>
        <taxon>Archelosauria</taxon>
        <taxon>Testudinata</taxon>
        <taxon>Testudines</taxon>
        <taxon>Cryptodira</taxon>
        <taxon>Durocryptodira</taxon>
        <taxon>Testudinoidea</taxon>
        <taxon>Geoemydidae</taxon>
        <taxon>Geoemydinae</taxon>
        <taxon>Mauremys</taxon>
    </lineage>
</organism>
<comment type="caution">
    <text evidence="5">The sequence shown here is derived from an EMBL/GenBank/DDBJ whole genome shotgun (WGS) entry which is preliminary data.</text>
</comment>
<dbReference type="EMBL" id="JAHDVG010000465">
    <property type="protein sequence ID" value="KAH1184158.1"/>
    <property type="molecule type" value="Genomic_DNA"/>
</dbReference>
<feature type="signal peptide" evidence="3">
    <location>
        <begin position="1"/>
        <end position="25"/>
    </location>
</feature>
<feature type="transmembrane region" description="Helical" evidence="2">
    <location>
        <begin position="97"/>
        <end position="118"/>
    </location>
</feature>
<evidence type="ECO:0000256" key="2">
    <source>
        <dbReference type="SAM" id="Phobius"/>
    </source>
</evidence>
<dbReference type="InterPro" id="IPR053891">
    <property type="entry name" value="Shisa_N"/>
</dbReference>
<dbReference type="Pfam" id="PF13908">
    <property type="entry name" value="Shisa_N"/>
    <property type="match status" value="1"/>
</dbReference>
<dbReference type="Proteomes" id="UP000827986">
    <property type="component" value="Unassembled WGS sequence"/>
</dbReference>
<accession>A0A9D3XQC3</accession>
<feature type="region of interest" description="Disordered" evidence="1">
    <location>
        <begin position="142"/>
        <end position="275"/>
    </location>
</feature>
<keyword evidence="3" id="KW-0732">Signal</keyword>